<evidence type="ECO:0000256" key="1">
    <source>
        <dbReference type="SAM" id="Phobius"/>
    </source>
</evidence>
<proteinExistence type="predicted"/>
<organism evidence="2 3">
    <name type="scientific">Fundulus heteroclitus</name>
    <name type="common">Killifish</name>
    <name type="synonym">Mummichog</name>
    <dbReference type="NCBI Taxonomy" id="8078"/>
    <lineage>
        <taxon>Eukaryota</taxon>
        <taxon>Metazoa</taxon>
        <taxon>Chordata</taxon>
        <taxon>Craniata</taxon>
        <taxon>Vertebrata</taxon>
        <taxon>Euteleostomi</taxon>
        <taxon>Actinopterygii</taxon>
        <taxon>Neopterygii</taxon>
        <taxon>Teleostei</taxon>
        <taxon>Neoteleostei</taxon>
        <taxon>Acanthomorphata</taxon>
        <taxon>Ovalentaria</taxon>
        <taxon>Atherinomorphae</taxon>
        <taxon>Cyprinodontiformes</taxon>
        <taxon>Fundulidae</taxon>
        <taxon>Fundulus</taxon>
    </lineage>
</organism>
<protein>
    <submittedName>
        <fullName evidence="2">Uncharacterized protein</fullName>
    </submittedName>
</protein>
<name>A0A3Q2P5G1_FUNHE</name>
<evidence type="ECO:0000313" key="3">
    <source>
        <dbReference type="Proteomes" id="UP000265000"/>
    </source>
</evidence>
<reference evidence="2" key="1">
    <citation type="submission" date="2025-08" db="UniProtKB">
        <authorList>
            <consortium name="Ensembl"/>
        </authorList>
    </citation>
    <scope>IDENTIFICATION</scope>
</reference>
<dbReference type="AlphaFoldDB" id="A0A3Q2P5G1"/>
<evidence type="ECO:0000313" key="2">
    <source>
        <dbReference type="Ensembl" id="ENSFHEP00000007459.1"/>
    </source>
</evidence>
<accession>A0A3Q2P5G1</accession>
<keyword evidence="3" id="KW-1185">Reference proteome</keyword>
<keyword evidence="1" id="KW-1133">Transmembrane helix</keyword>
<feature type="transmembrane region" description="Helical" evidence="1">
    <location>
        <begin position="56"/>
        <end position="73"/>
    </location>
</feature>
<dbReference type="Proteomes" id="UP000265000">
    <property type="component" value="Unplaced"/>
</dbReference>
<reference evidence="2" key="2">
    <citation type="submission" date="2025-09" db="UniProtKB">
        <authorList>
            <consortium name="Ensembl"/>
        </authorList>
    </citation>
    <scope>IDENTIFICATION</scope>
</reference>
<keyword evidence="1" id="KW-0812">Transmembrane</keyword>
<keyword evidence="1" id="KW-0472">Membrane</keyword>
<dbReference type="Ensembl" id="ENSFHET00000003787.1">
    <property type="protein sequence ID" value="ENSFHEP00000007459.1"/>
    <property type="gene ID" value="ENSFHEG00000008572.1"/>
</dbReference>
<sequence length="89" mass="10262">MDSVLLSYFLESPIFIMPHTEQLGGDFIHNTNRFPSRRLVVKSSTINTRLIISIKFYLHYIIGIIVGKLYLTFLNPKTVVQSLIFAAWC</sequence>